<protein>
    <submittedName>
        <fullName evidence="1">Uncharacterized protein</fullName>
    </submittedName>
</protein>
<dbReference type="AlphaFoldDB" id="A0A382JSC6"/>
<evidence type="ECO:0000313" key="1">
    <source>
        <dbReference type="EMBL" id="SVC15000.1"/>
    </source>
</evidence>
<name>A0A382JSC6_9ZZZZ</name>
<dbReference type="EMBL" id="UINC01076131">
    <property type="protein sequence ID" value="SVC15000.1"/>
    <property type="molecule type" value="Genomic_DNA"/>
</dbReference>
<reference evidence="1" key="1">
    <citation type="submission" date="2018-05" db="EMBL/GenBank/DDBJ databases">
        <authorList>
            <person name="Lanie J.A."/>
            <person name="Ng W.-L."/>
            <person name="Kazmierczak K.M."/>
            <person name="Andrzejewski T.M."/>
            <person name="Davidsen T.M."/>
            <person name="Wayne K.J."/>
            <person name="Tettelin H."/>
            <person name="Glass J.I."/>
            <person name="Rusch D."/>
            <person name="Podicherti R."/>
            <person name="Tsui H.-C.T."/>
            <person name="Winkler M.E."/>
        </authorList>
    </citation>
    <scope>NUCLEOTIDE SEQUENCE</scope>
</reference>
<sequence>MVSYEEVGPIAVSITDPAARMKYENFRENMLSRDQVASLGTMHDLLKMDRPIKEILSETVRNHAPYTHVPYHQRIDGGIVRFVNNDHCLLSASATLRLERYIPKEFAALPIAQTVWYVPIGLDIWNQLQGRMPGHYSRQVYDPKKYPGGALPPEVHWKDEEPSAIKGTFDDALSEWLQLV</sequence>
<feature type="non-terminal residue" evidence="1">
    <location>
        <position position="180"/>
    </location>
</feature>
<gene>
    <name evidence="1" type="ORF">METZ01_LOCUS267854</name>
</gene>
<organism evidence="1">
    <name type="scientific">marine metagenome</name>
    <dbReference type="NCBI Taxonomy" id="408172"/>
    <lineage>
        <taxon>unclassified sequences</taxon>
        <taxon>metagenomes</taxon>
        <taxon>ecological metagenomes</taxon>
    </lineage>
</organism>
<proteinExistence type="predicted"/>
<accession>A0A382JSC6</accession>